<keyword evidence="2" id="KW-0732">Signal</keyword>
<dbReference type="InterPro" id="IPR043127">
    <property type="entry name" value="Sec-1-like_dom3a"/>
</dbReference>
<dbReference type="GO" id="GO:0016192">
    <property type="term" value="P:vesicle-mediated transport"/>
    <property type="evidence" value="ECO:0007669"/>
    <property type="project" value="InterPro"/>
</dbReference>
<evidence type="ECO:0000256" key="1">
    <source>
        <dbReference type="ARBA" id="ARBA00009884"/>
    </source>
</evidence>
<dbReference type="PANTHER" id="PTHR11679">
    <property type="entry name" value="VESICLE PROTEIN SORTING-ASSOCIATED"/>
    <property type="match status" value="1"/>
</dbReference>
<comment type="similarity">
    <text evidence="1">Belongs to the STXBP/unc-18/SEC1 family.</text>
</comment>
<dbReference type="InterPro" id="IPR027482">
    <property type="entry name" value="Sec1-like_dom2"/>
</dbReference>
<evidence type="ECO:0000313" key="4">
    <source>
        <dbReference type="Proteomes" id="UP000244811"/>
    </source>
</evidence>
<dbReference type="EMBL" id="CP056072">
    <property type="protein sequence ID" value="UKK02546.2"/>
    <property type="molecule type" value="Genomic_DNA"/>
</dbReference>
<dbReference type="Gene3D" id="3.40.50.1910">
    <property type="match status" value="1"/>
</dbReference>
<dbReference type="SUPFAM" id="SSF56815">
    <property type="entry name" value="Sec1/munc18-like (SM) proteins"/>
    <property type="match status" value="1"/>
</dbReference>
<evidence type="ECO:0000256" key="2">
    <source>
        <dbReference type="SAM" id="SignalP"/>
    </source>
</evidence>
<dbReference type="InterPro" id="IPR036045">
    <property type="entry name" value="Sec1-like_sf"/>
</dbReference>
<reference evidence="3" key="1">
    <citation type="submission" date="2022-07" db="EMBL/GenBank/DDBJ databases">
        <title>Evaluation of T. orientalis genome assembly methods using nanopore sequencing and analysis of variation between genomes.</title>
        <authorList>
            <person name="Yam J."/>
            <person name="Micallef M.L."/>
            <person name="Liu M."/>
            <person name="Djordjevic S.P."/>
            <person name="Bogema D.R."/>
            <person name="Jenkins C."/>
        </authorList>
    </citation>
    <scope>NUCLEOTIDE SEQUENCE</scope>
    <source>
        <strain evidence="3">Goon Nure</strain>
    </source>
</reference>
<proteinExistence type="inferred from homology"/>
<dbReference type="AlphaFoldDB" id="A0A976MDW5"/>
<dbReference type="InterPro" id="IPR001619">
    <property type="entry name" value="Sec1-like"/>
</dbReference>
<dbReference type="InterPro" id="IPR043154">
    <property type="entry name" value="Sec-1-like_dom1"/>
</dbReference>
<dbReference type="Gene3D" id="1.25.40.60">
    <property type="match status" value="1"/>
</dbReference>
<dbReference type="Gene3D" id="3.40.50.2060">
    <property type="match status" value="1"/>
</dbReference>
<protein>
    <submittedName>
        <fullName evidence="3">Vesicle transport protein</fullName>
    </submittedName>
</protein>
<dbReference type="Proteomes" id="UP000244811">
    <property type="component" value="Chromosome 4"/>
</dbReference>
<accession>A0A976MDW5</accession>
<organism evidence="3 4">
    <name type="scientific">Theileria orientalis</name>
    <dbReference type="NCBI Taxonomy" id="68886"/>
    <lineage>
        <taxon>Eukaryota</taxon>
        <taxon>Sar</taxon>
        <taxon>Alveolata</taxon>
        <taxon>Apicomplexa</taxon>
        <taxon>Aconoidasida</taxon>
        <taxon>Piroplasmida</taxon>
        <taxon>Theileriidae</taxon>
        <taxon>Theileria</taxon>
    </lineage>
</organism>
<name>A0A976MDW5_THEOR</name>
<sequence>MYISVKNIFVFLVLAAHVVLGRKDFEYSLDSNELENKTSLRVLKTGNLSSDPIKLGYKVQVRIKSFSPQLNSDLTGEVVHTFEVGKHNITPLNDALIDMRIGEIRYINKMDVDLQELQKSSVFGMLQLSGDDDMDAHNLKTWKTLIYDEESMRILSPILKLGELRRQGVTLNLLLKDRRDPIPGVDAVYLITPTEENVNVILNDAKEKKYSRIHINFTTFTSDSYISDLAKRFVEINAFNSVASVADRYLHFVTLSPITFSLNMPLSFKTFYGDVTEEVSDRMLDQLVDRLLSLVVTNGSLPFIRAPRATSPASSVAEKLNKKLYDLVSTRSQLGINLSSSYNRPLLVVLDRTLDLGTMIQHSWNYQPLLHDLFGIHYNKVSIKSGVTKKEFDLENNDKIYQSILSMPLSEVAMYISSSLEYYNTQITQINKSDDNSSSSLVNAINAIPQLKEQKRLLDMHTNIATSLVDTVKERDIDRFYEFEYDMDIMYDKNCLQTFEELIENNNAKPMDKYRSLLIMALSKTSISEDKINEYEERIKKNSGIKCESLKGLRSTMKMKDFSSNLLKHIQTAVSEKKSDPAVQPKNEPSQTHKKLADYSSKLIGTGYNLFKGVRNLLPRKKNLHMVKIVENLIANMEGISEDFVLYDPKTSDKVSTKSSKRVTSKKCIVFVVGGASYNEALAMSELASRLKHTILYGSTFFDRPEDFVEQLGSANILS</sequence>
<gene>
    <name evidence="3" type="ORF">MACK_002639</name>
</gene>
<feature type="signal peptide" evidence="2">
    <location>
        <begin position="1"/>
        <end position="21"/>
    </location>
</feature>
<dbReference type="Pfam" id="PF00995">
    <property type="entry name" value="Sec1"/>
    <property type="match status" value="1"/>
</dbReference>
<dbReference type="Gene3D" id="3.90.830.10">
    <property type="entry name" value="Syntaxin Binding Protein 1, Chain A, domain 2"/>
    <property type="match status" value="1"/>
</dbReference>
<feature type="chain" id="PRO_5037492008" evidence="2">
    <location>
        <begin position="22"/>
        <end position="719"/>
    </location>
</feature>
<evidence type="ECO:0000313" key="3">
    <source>
        <dbReference type="EMBL" id="UKK02546.2"/>
    </source>
</evidence>